<dbReference type="SMART" id="SM00420">
    <property type="entry name" value="HTH_DEOR"/>
    <property type="match status" value="1"/>
</dbReference>
<protein>
    <submittedName>
        <fullName evidence="5">DeoR/GlpR transcriptional regulator</fullName>
    </submittedName>
</protein>
<evidence type="ECO:0000256" key="1">
    <source>
        <dbReference type="ARBA" id="ARBA00023015"/>
    </source>
</evidence>
<keyword evidence="1" id="KW-0805">Transcription regulation</keyword>
<dbReference type="PRINTS" id="PR00037">
    <property type="entry name" value="HTHLACR"/>
</dbReference>
<dbReference type="SUPFAM" id="SSF46785">
    <property type="entry name" value="Winged helix' DNA-binding domain"/>
    <property type="match status" value="1"/>
</dbReference>
<dbReference type="PANTHER" id="PTHR30363:SF44">
    <property type="entry name" value="AGA OPERON TRANSCRIPTIONAL REPRESSOR-RELATED"/>
    <property type="match status" value="1"/>
</dbReference>
<feature type="domain" description="HTH deoR-type" evidence="4">
    <location>
        <begin position="3"/>
        <end position="58"/>
    </location>
</feature>
<accession>A0AAP9MDB2</accession>
<gene>
    <name evidence="5" type="ORF">G4D54_04185</name>
</gene>
<dbReference type="Proteomes" id="UP000503330">
    <property type="component" value="Chromosome"/>
</dbReference>
<dbReference type="PANTHER" id="PTHR30363">
    <property type="entry name" value="HTH-TYPE TRANSCRIPTIONAL REGULATOR SRLR-RELATED"/>
    <property type="match status" value="1"/>
</dbReference>
<dbReference type="InterPro" id="IPR050313">
    <property type="entry name" value="Carb_Metab_HTH_regulators"/>
</dbReference>
<dbReference type="PROSITE" id="PS51000">
    <property type="entry name" value="HTH_DEOR_2"/>
    <property type="match status" value="1"/>
</dbReference>
<evidence type="ECO:0000256" key="2">
    <source>
        <dbReference type="ARBA" id="ARBA00023125"/>
    </source>
</evidence>
<sequence>MLSEERRKKILELLADEKTMSVERLARSIFVSEPTIRRDLMQLAKEGSIKRTRGGASYVNPDLVDWPFSFRQKENIREKNEIARMAARLVQDGDTLFLDSGSTCFCLARELLEKKDLSILTYGVNNARILAENETFHAQITCGRYMPKRTSIYG</sequence>
<dbReference type="InterPro" id="IPR036388">
    <property type="entry name" value="WH-like_DNA-bd_sf"/>
</dbReference>
<dbReference type="SMART" id="SM01134">
    <property type="entry name" value="DeoRC"/>
    <property type="match status" value="1"/>
</dbReference>
<dbReference type="InterPro" id="IPR014036">
    <property type="entry name" value="DeoR-like_C"/>
</dbReference>
<dbReference type="SUPFAM" id="SSF100950">
    <property type="entry name" value="NagB/RpiA/CoA transferase-like"/>
    <property type="match status" value="1"/>
</dbReference>
<name>A0AAP9MDB2_CLOIN</name>
<dbReference type="AlphaFoldDB" id="A0AAP9MDB2"/>
<evidence type="ECO:0000256" key="3">
    <source>
        <dbReference type="ARBA" id="ARBA00023163"/>
    </source>
</evidence>
<dbReference type="Pfam" id="PF08220">
    <property type="entry name" value="HTH_DeoR"/>
    <property type="match status" value="1"/>
</dbReference>
<dbReference type="EMBL" id="CP048838">
    <property type="protein sequence ID" value="QJA01677.1"/>
    <property type="molecule type" value="Genomic_DNA"/>
</dbReference>
<evidence type="ECO:0000259" key="4">
    <source>
        <dbReference type="PROSITE" id="PS51000"/>
    </source>
</evidence>
<dbReference type="InterPro" id="IPR001034">
    <property type="entry name" value="DeoR_HTH"/>
</dbReference>
<keyword evidence="3" id="KW-0804">Transcription</keyword>
<dbReference type="InterPro" id="IPR037171">
    <property type="entry name" value="NagB/RpiA_transferase-like"/>
</dbReference>
<organism evidence="5 6">
    <name type="scientific">Clostridium innocuum</name>
    <dbReference type="NCBI Taxonomy" id="1522"/>
    <lineage>
        <taxon>Bacteria</taxon>
        <taxon>Bacillati</taxon>
        <taxon>Bacillota</taxon>
        <taxon>Clostridia</taxon>
        <taxon>Eubacteriales</taxon>
        <taxon>Clostridiaceae</taxon>
        <taxon>Clostridium</taxon>
    </lineage>
</organism>
<dbReference type="InterPro" id="IPR018356">
    <property type="entry name" value="Tscrpt_reg_HTH_DeoR_CS"/>
</dbReference>
<dbReference type="Gene3D" id="1.10.10.10">
    <property type="entry name" value="Winged helix-like DNA-binding domain superfamily/Winged helix DNA-binding domain"/>
    <property type="match status" value="1"/>
</dbReference>
<dbReference type="GO" id="GO:0003677">
    <property type="term" value="F:DNA binding"/>
    <property type="evidence" value="ECO:0007669"/>
    <property type="project" value="UniProtKB-KW"/>
</dbReference>
<evidence type="ECO:0000313" key="5">
    <source>
        <dbReference type="EMBL" id="QJA01677.1"/>
    </source>
</evidence>
<keyword evidence="2" id="KW-0238">DNA-binding</keyword>
<evidence type="ECO:0000313" key="6">
    <source>
        <dbReference type="Proteomes" id="UP000503330"/>
    </source>
</evidence>
<dbReference type="InterPro" id="IPR036390">
    <property type="entry name" value="WH_DNA-bd_sf"/>
</dbReference>
<dbReference type="Gene3D" id="3.30.750.70">
    <property type="entry name" value="4-hydroxybutyrate coenzyme like domains"/>
    <property type="match status" value="1"/>
</dbReference>
<proteinExistence type="predicted"/>
<dbReference type="PROSITE" id="PS00894">
    <property type="entry name" value="HTH_DEOR_1"/>
    <property type="match status" value="1"/>
</dbReference>
<dbReference type="GO" id="GO:0003700">
    <property type="term" value="F:DNA-binding transcription factor activity"/>
    <property type="evidence" value="ECO:0007669"/>
    <property type="project" value="InterPro"/>
</dbReference>
<dbReference type="Pfam" id="PF00455">
    <property type="entry name" value="DeoRC"/>
    <property type="match status" value="1"/>
</dbReference>
<reference evidence="5 6" key="1">
    <citation type="submission" date="2020-02" db="EMBL/GenBank/DDBJ databases">
        <authorList>
            <person name="Kociolek L.K."/>
            <person name="Ozer E.A."/>
        </authorList>
    </citation>
    <scope>NUCLEOTIDE SEQUENCE [LARGE SCALE GENOMIC DNA]</scope>
    <source>
        <strain evidence="5 6">ATCC 14501</strain>
    </source>
</reference>